<dbReference type="EMBL" id="ASQA01000033">
    <property type="protein sequence ID" value="ETT83054.1"/>
    <property type="molecule type" value="Genomic_DNA"/>
</dbReference>
<sequence length="62" mass="6818">MIANCSALPVWKFTSPLKPFKSPVPEPITTLRFDVSTPFSNLPTCSNTKVPERSPKLPVNCS</sequence>
<evidence type="ECO:0000313" key="2">
    <source>
        <dbReference type="Proteomes" id="UP000019062"/>
    </source>
</evidence>
<comment type="caution">
    <text evidence="1">The sequence shown here is derived from an EMBL/GenBank/DDBJ whole genome shotgun (WGS) entry which is preliminary data.</text>
</comment>
<accession>W4ES12</accession>
<protein>
    <submittedName>
        <fullName evidence="1">Uncharacterized protein</fullName>
    </submittedName>
</protein>
<keyword evidence="2" id="KW-1185">Reference proteome</keyword>
<gene>
    <name evidence="1" type="ORF">C176_14132</name>
</gene>
<reference evidence="1 2" key="1">
    <citation type="journal article" date="2014" name="BMC Genomics">
        <title>Genomic comparison of sporeforming bacilli isolated from milk.</title>
        <authorList>
            <person name="Moreno Switt A.I."/>
            <person name="Andrus A.D."/>
            <person name="Ranieri M.L."/>
            <person name="Orsi R.H."/>
            <person name="Ivy R."/>
            <person name="den Bakker H.C."/>
            <person name="Martin N.H."/>
            <person name="Wiedmann M."/>
            <person name="Boor K.J."/>
        </authorList>
    </citation>
    <scope>NUCLEOTIDE SEQUENCE [LARGE SCALE GENOMIC DNA]</scope>
    <source>
        <strain evidence="1 2">FSL R5-213</strain>
    </source>
</reference>
<evidence type="ECO:0000313" key="1">
    <source>
        <dbReference type="EMBL" id="ETT83054.1"/>
    </source>
</evidence>
<dbReference type="AlphaFoldDB" id="W4ES12"/>
<name>W4ES12_9BACL</name>
<dbReference type="Proteomes" id="UP000019062">
    <property type="component" value="Unassembled WGS sequence"/>
</dbReference>
<proteinExistence type="predicted"/>
<organism evidence="1 2">
    <name type="scientific">Viridibacillus arenosi FSL R5-213</name>
    <dbReference type="NCBI Taxonomy" id="1227360"/>
    <lineage>
        <taxon>Bacteria</taxon>
        <taxon>Bacillati</taxon>
        <taxon>Bacillota</taxon>
        <taxon>Bacilli</taxon>
        <taxon>Bacillales</taxon>
        <taxon>Caryophanaceae</taxon>
        <taxon>Viridibacillus</taxon>
    </lineage>
</organism>